<name>A0A151LDG8_9APIC</name>
<comment type="similarity">
    <text evidence="6">Belongs to the peptidase S26 family. IMP1 subfamily.</text>
</comment>
<dbReference type="PRINTS" id="PR00727">
    <property type="entry name" value="LEADERPTASE"/>
</dbReference>
<dbReference type="VEuPathDB" id="PlasmoDB:PGSY75_1320400"/>
<dbReference type="GO" id="GO:0006627">
    <property type="term" value="P:protein processing involved in protein targeting to mitochondrion"/>
    <property type="evidence" value="ECO:0007669"/>
    <property type="project" value="TreeGrafter"/>
</dbReference>
<dbReference type="SUPFAM" id="SSF51306">
    <property type="entry name" value="LexA/Signal peptidase"/>
    <property type="match status" value="1"/>
</dbReference>
<evidence type="ECO:0000259" key="8">
    <source>
        <dbReference type="Pfam" id="PF10502"/>
    </source>
</evidence>
<keyword evidence="4" id="KW-0496">Mitochondrion</keyword>
<feature type="active site" evidence="7">
    <location>
        <position position="178"/>
    </location>
</feature>
<evidence type="ECO:0000256" key="7">
    <source>
        <dbReference type="PIRSR" id="PIRSR600223-1"/>
    </source>
</evidence>
<evidence type="ECO:0000313" key="10">
    <source>
        <dbReference type="Proteomes" id="UP000076004"/>
    </source>
</evidence>
<dbReference type="Proteomes" id="UP000076004">
    <property type="component" value="Chromosome 13"/>
</dbReference>
<dbReference type="VEuPathDB" id="PlasmoDB:PGABG01_1318500"/>
<sequence>MNFLIHNSFNKRICFFLRRDLYLKKNNCNKVSFFNYFNSNEWNRYEKRIGKKSIALQNDAIPNKFYIKNKIWCNKNVFVLPLKYKNNKQFQNYAIKIWKGNKNGYHIGLRNKKSSKKYSNSNSNNNYNNNRRKKKNFFSHIEQIKDFLRFTKKIVLCCLVIYGINNYIFDMTLTSGSSMYPLINKNGVILFYVCDYSLRWFNNLKKIYLSIYMNILYKCYNILQLHFDYEYTSYFYEIIYNKINKLKNKIKQCRHVYKRGDVVLLVSPVNEKKRVCKRIIAIENDKLFIDNFHSYVEIPQNNIWVEGDNKMDSYDSRNYGSVNVQLIIGKVFFLVNPFKEFAYVNSERHYKPDLKRYLHISN</sequence>
<keyword evidence="2" id="KW-0999">Mitochondrion inner membrane</keyword>
<dbReference type="GeneID" id="29777858"/>
<organism evidence="9 10">
    <name type="scientific">Plasmodium gaboni</name>
    <dbReference type="NCBI Taxonomy" id="647221"/>
    <lineage>
        <taxon>Eukaryota</taxon>
        <taxon>Sar</taxon>
        <taxon>Alveolata</taxon>
        <taxon>Apicomplexa</taxon>
        <taxon>Aconoidasida</taxon>
        <taxon>Haemosporida</taxon>
        <taxon>Plasmodiidae</taxon>
        <taxon>Plasmodium</taxon>
        <taxon>Plasmodium (Laverania)</taxon>
    </lineage>
</organism>
<dbReference type="PROSITE" id="PS00761">
    <property type="entry name" value="SPASE_I_3"/>
    <property type="match status" value="1"/>
</dbReference>
<evidence type="ECO:0000256" key="4">
    <source>
        <dbReference type="ARBA" id="ARBA00023128"/>
    </source>
</evidence>
<dbReference type="EMBL" id="LVLB01000014">
    <property type="protein sequence ID" value="KYN97003.1"/>
    <property type="molecule type" value="Genomic_DNA"/>
</dbReference>
<keyword evidence="5" id="KW-0472">Membrane</keyword>
<dbReference type="CDD" id="cd06530">
    <property type="entry name" value="S26_SPase_I"/>
    <property type="match status" value="1"/>
</dbReference>
<dbReference type="InterPro" id="IPR000223">
    <property type="entry name" value="Pept_S26A_signal_pept_1"/>
</dbReference>
<comment type="caution">
    <text evidence="9">The sequence shown here is derived from an EMBL/GenBank/DDBJ whole genome shotgun (WGS) entry which is preliminary data.</text>
</comment>
<evidence type="ECO:0000256" key="2">
    <source>
        <dbReference type="ARBA" id="ARBA00022792"/>
    </source>
</evidence>
<gene>
    <name evidence="9" type="ORF">PGSY75_1320400</name>
</gene>
<feature type="domain" description="Peptidase S26" evidence="8">
    <location>
        <begin position="292"/>
        <end position="334"/>
    </location>
</feature>
<dbReference type="GO" id="GO:0004252">
    <property type="term" value="F:serine-type endopeptidase activity"/>
    <property type="evidence" value="ECO:0007669"/>
    <property type="project" value="InterPro"/>
</dbReference>
<dbReference type="GO" id="GO:0042720">
    <property type="term" value="C:mitochondrial inner membrane peptidase complex"/>
    <property type="evidence" value="ECO:0007669"/>
    <property type="project" value="TreeGrafter"/>
</dbReference>
<dbReference type="InterPro" id="IPR019758">
    <property type="entry name" value="Pept_S26A_signal_pept_1_CS"/>
</dbReference>
<evidence type="ECO:0000256" key="5">
    <source>
        <dbReference type="ARBA" id="ARBA00023136"/>
    </source>
</evidence>
<dbReference type="Pfam" id="PF10502">
    <property type="entry name" value="Peptidase_S26"/>
    <property type="match status" value="2"/>
</dbReference>
<evidence type="ECO:0000256" key="3">
    <source>
        <dbReference type="ARBA" id="ARBA00022801"/>
    </source>
</evidence>
<reference evidence="9 10" key="1">
    <citation type="journal article" date="2016" name="Nat. Commun.">
        <title>Genomes of cryptic chimpanzee Plasmodium species reveal key evolutionary events leading to human malaria.</title>
        <authorList>
            <person name="Sundararaman S.A."/>
            <person name="Plenderleith L.J."/>
            <person name="Liu W."/>
            <person name="Loy D.E."/>
            <person name="Learn G.H."/>
            <person name="Li Y."/>
            <person name="Shaw K.S."/>
            <person name="Ayouba A."/>
            <person name="Peeters M."/>
            <person name="Speede S."/>
            <person name="Shaw G.M."/>
            <person name="Bushman F.D."/>
            <person name="Brisson D."/>
            <person name="Rayner J.C."/>
            <person name="Sharp P.M."/>
            <person name="Hahn B.H."/>
        </authorList>
    </citation>
    <scope>NUCLEOTIDE SEQUENCE [LARGE SCALE GENOMIC DNA]</scope>
    <source>
        <strain evidence="9 10">SY75</strain>
    </source>
</reference>
<dbReference type="Gene3D" id="2.10.109.10">
    <property type="entry name" value="Umud Fragment, subunit A"/>
    <property type="match status" value="1"/>
</dbReference>
<evidence type="ECO:0000256" key="6">
    <source>
        <dbReference type="ARBA" id="ARBA00038445"/>
    </source>
</evidence>
<feature type="active site" evidence="7">
    <location>
        <position position="277"/>
    </location>
</feature>
<dbReference type="InterPro" id="IPR019533">
    <property type="entry name" value="Peptidase_S26"/>
</dbReference>
<dbReference type="RefSeq" id="XP_018640008.1">
    <property type="nucleotide sequence ID" value="XM_018787266.1"/>
</dbReference>
<dbReference type="AlphaFoldDB" id="A0A151LDG8"/>
<accession>A0A151LDG8</accession>
<dbReference type="InterPro" id="IPR052064">
    <property type="entry name" value="Mito_IMP1_subunit"/>
</dbReference>
<dbReference type="GO" id="GO:0006465">
    <property type="term" value="P:signal peptide processing"/>
    <property type="evidence" value="ECO:0007669"/>
    <property type="project" value="InterPro"/>
</dbReference>
<dbReference type="PANTHER" id="PTHR12383">
    <property type="entry name" value="PROTEASE FAMILY S26 MITOCHONDRIAL INNER MEMBRANE PROTEASE-RELATED"/>
    <property type="match status" value="1"/>
</dbReference>
<proteinExistence type="inferred from homology"/>
<evidence type="ECO:0000313" key="9">
    <source>
        <dbReference type="EMBL" id="KYN97003.1"/>
    </source>
</evidence>
<keyword evidence="3" id="KW-0378">Hydrolase</keyword>
<evidence type="ECO:0000256" key="1">
    <source>
        <dbReference type="ARBA" id="ARBA00004273"/>
    </source>
</evidence>
<dbReference type="PANTHER" id="PTHR12383:SF16">
    <property type="entry name" value="MITOCHONDRIAL INNER MEMBRANE PROTEASE SUBUNIT 1"/>
    <property type="match status" value="1"/>
</dbReference>
<dbReference type="KEGG" id="pgab:PGSY75_1320400"/>
<dbReference type="InterPro" id="IPR036286">
    <property type="entry name" value="LexA/Signal_pep-like_sf"/>
</dbReference>
<protein>
    <submittedName>
        <fullName evidence="9">Type I signal peptidase</fullName>
    </submittedName>
</protein>
<comment type="subcellular location">
    <subcellularLocation>
        <location evidence="1">Mitochondrion inner membrane</location>
    </subcellularLocation>
</comment>
<feature type="domain" description="Peptidase S26" evidence="8">
    <location>
        <begin position="149"/>
        <end position="290"/>
    </location>
</feature>